<feature type="domain" description="Glycosyl hydrolase family 32 C-terminal" evidence="7">
    <location>
        <begin position="414"/>
        <end position="446"/>
    </location>
</feature>
<reference evidence="8 9" key="1">
    <citation type="submission" date="2017-02" db="EMBL/GenBank/DDBJ databases">
        <title>Complete genome sequence of the drought resistance-promoting endophyte Pantoea alhagi LTYR-11Z.</title>
        <authorList>
            <person name="Zhang L."/>
        </authorList>
    </citation>
    <scope>NUCLEOTIDE SEQUENCE [LARGE SCALE GENOMIC DNA]</scope>
    <source>
        <strain evidence="8 9">LTYR-11Z</strain>
    </source>
</reference>
<dbReference type="Pfam" id="PF00251">
    <property type="entry name" value="Glyco_hydro_32N"/>
    <property type="match status" value="1"/>
</dbReference>
<dbReference type="AlphaFoldDB" id="A0A1W6B550"/>
<dbReference type="UniPathway" id="UPA00238"/>
<dbReference type="InterPro" id="IPR006232">
    <property type="entry name" value="Suc6P_hydrolase"/>
</dbReference>
<dbReference type="GO" id="GO:0004564">
    <property type="term" value="F:beta-fructofuranosidase activity"/>
    <property type="evidence" value="ECO:0007669"/>
    <property type="project" value="UniProtKB-EC"/>
</dbReference>
<comment type="function">
    <text evidence="5">Enables the bacterium to metabolize sucrose as a sole carbon source.</text>
</comment>
<keyword evidence="2 4" id="KW-0378">Hydrolase</keyword>
<dbReference type="Gene3D" id="2.115.10.20">
    <property type="entry name" value="Glycosyl hydrolase domain, family 43"/>
    <property type="match status" value="1"/>
</dbReference>
<name>A0A1W6B550_9GAMM</name>
<dbReference type="SUPFAM" id="SSF49899">
    <property type="entry name" value="Concanavalin A-like lectins/glucanases"/>
    <property type="match status" value="1"/>
</dbReference>
<comment type="catalytic activity">
    <reaction evidence="4">
        <text>Hydrolysis of terminal non-reducing beta-D-fructofuranoside residues in beta-D-fructofuranosides.</text>
        <dbReference type="EC" id="3.2.1.26"/>
    </reaction>
</comment>
<comment type="pathway">
    <text evidence="5">Glycan biosynthesis; sucrose metabolism.</text>
</comment>
<gene>
    <name evidence="8" type="ORF">B1H58_09390</name>
</gene>
<dbReference type="PANTHER" id="PTHR43101">
    <property type="entry name" value="BETA-FRUCTOSIDASE"/>
    <property type="match status" value="1"/>
</dbReference>
<dbReference type="CDD" id="cd18623">
    <property type="entry name" value="GH32_ScrB-like"/>
    <property type="match status" value="1"/>
</dbReference>
<dbReference type="InterPro" id="IPR001362">
    <property type="entry name" value="Glyco_hydro_32"/>
</dbReference>
<dbReference type="InterPro" id="IPR013148">
    <property type="entry name" value="Glyco_hydro_32_N"/>
</dbReference>
<evidence type="ECO:0000313" key="8">
    <source>
        <dbReference type="EMBL" id="ARJ42206.1"/>
    </source>
</evidence>
<dbReference type="Gene3D" id="2.60.120.560">
    <property type="entry name" value="Exo-inulinase, domain 1"/>
    <property type="match status" value="1"/>
</dbReference>
<dbReference type="PANTHER" id="PTHR43101:SF1">
    <property type="entry name" value="BETA-FRUCTOSIDASE"/>
    <property type="match status" value="1"/>
</dbReference>
<dbReference type="InterPro" id="IPR013189">
    <property type="entry name" value="Glyco_hydro_32_C"/>
</dbReference>
<dbReference type="InterPro" id="IPR018053">
    <property type="entry name" value="Glyco_hydro_32_AS"/>
</dbReference>
<dbReference type="InterPro" id="IPR051214">
    <property type="entry name" value="GH32_Enzymes"/>
</dbReference>
<keyword evidence="5" id="KW-0963">Cytoplasm</keyword>
<dbReference type="GO" id="GO:0005737">
    <property type="term" value="C:cytoplasm"/>
    <property type="evidence" value="ECO:0007669"/>
    <property type="project" value="UniProtKB-SubCell"/>
</dbReference>
<dbReference type="SUPFAM" id="SSF75005">
    <property type="entry name" value="Arabinanase/levansucrase/invertase"/>
    <property type="match status" value="1"/>
</dbReference>
<dbReference type="SMART" id="SM00640">
    <property type="entry name" value="Glyco_32"/>
    <property type="match status" value="1"/>
</dbReference>
<dbReference type="RefSeq" id="WP_085069685.1">
    <property type="nucleotide sequence ID" value="NZ_CP019706.1"/>
</dbReference>
<evidence type="ECO:0000259" key="7">
    <source>
        <dbReference type="Pfam" id="PF08244"/>
    </source>
</evidence>
<dbReference type="PROSITE" id="PS00609">
    <property type="entry name" value="GLYCOSYL_HYDROL_F32"/>
    <property type="match status" value="1"/>
</dbReference>
<evidence type="ECO:0000259" key="6">
    <source>
        <dbReference type="Pfam" id="PF00251"/>
    </source>
</evidence>
<dbReference type="InterPro" id="IPR023296">
    <property type="entry name" value="Glyco_hydro_beta-prop_sf"/>
</dbReference>
<keyword evidence="5" id="KW-0119">Carbohydrate metabolism</keyword>
<dbReference type="NCBIfam" id="TIGR01322">
    <property type="entry name" value="scrB_fam"/>
    <property type="match status" value="1"/>
</dbReference>
<feature type="domain" description="Glycosyl hydrolase family 32 N-terminal" evidence="6">
    <location>
        <begin position="31"/>
        <end position="336"/>
    </location>
</feature>
<dbReference type="OrthoDB" id="9801455at2"/>
<keyword evidence="3 4" id="KW-0326">Glycosidase</keyword>
<dbReference type="GO" id="GO:0005985">
    <property type="term" value="P:sucrose metabolic process"/>
    <property type="evidence" value="ECO:0007669"/>
    <property type="project" value="UniProtKB-UniPathway"/>
</dbReference>
<dbReference type="Pfam" id="PF08244">
    <property type="entry name" value="Glyco_hydro_32C"/>
    <property type="match status" value="1"/>
</dbReference>
<proteinExistence type="inferred from homology"/>
<dbReference type="InterPro" id="IPR013320">
    <property type="entry name" value="ConA-like_dom_sf"/>
</dbReference>
<dbReference type="EMBL" id="CP019706">
    <property type="protein sequence ID" value="ARJ42206.1"/>
    <property type="molecule type" value="Genomic_DNA"/>
</dbReference>
<dbReference type="EC" id="3.2.1.26" evidence="4"/>
<evidence type="ECO:0000256" key="1">
    <source>
        <dbReference type="ARBA" id="ARBA00009902"/>
    </source>
</evidence>
<evidence type="ECO:0000256" key="2">
    <source>
        <dbReference type="ARBA" id="ARBA00022801"/>
    </source>
</evidence>
<evidence type="ECO:0000256" key="5">
    <source>
        <dbReference type="RuleBase" id="RU365015"/>
    </source>
</evidence>
<dbReference type="Proteomes" id="UP000192900">
    <property type="component" value="Chromosome"/>
</dbReference>
<organism evidence="8 9">
    <name type="scientific">Pantoea alhagi</name>
    <dbReference type="NCBI Taxonomy" id="1891675"/>
    <lineage>
        <taxon>Bacteria</taxon>
        <taxon>Pseudomonadati</taxon>
        <taxon>Pseudomonadota</taxon>
        <taxon>Gammaproteobacteria</taxon>
        <taxon>Enterobacterales</taxon>
        <taxon>Erwiniaceae</taxon>
        <taxon>Pantoea</taxon>
    </lineage>
</organism>
<evidence type="ECO:0000256" key="3">
    <source>
        <dbReference type="ARBA" id="ARBA00023295"/>
    </source>
</evidence>
<dbReference type="KEGG" id="palh:B1H58_09390"/>
<evidence type="ECO:0000256" key="4">
    <source>
        <dbReference type="RuleBase" id="RU362110"/>
    </source>
</evidence>
<keyword evidence="9" id="KW-1185">Reference proteome</keyword>
<protein>
    <recommendedName>
        <fullName evidence="4">Sucrose-6-phosphate hydrolase</fullName>
        <ecNumber evidence="4">3.2.1.26</ecNumber>
    </recommendedName>
    <alternativeName>
        <fullName evidence="5">Invertase</fullName>
    </alternativeName>
</protein>
<dbReference type="STRING" id="1891675.B1H58_09390"/>
<sequence>MKEAALLKQTVKALMQGQLRAAQDPHRPAWHLAPSVGLLNDPNGFIQFDGDFHLFYQWNPLACAHGAKFWGHWRSADLVHWQHEPIALVPSEEYESHGCYSGSAVDNDGVLTLIYTGNVKFAEGRTAWQCLATLEEDGSCRKLGPVLALPEGYSGHVRDPKVWRHDDGQWYMVLGAQNLAGEGKVLLLRSGDLHSWQLLGEIAGSQLNGLGDFGYMWECPDLFRLGNHDILITCPQGLAPQPKRWLNTFQSGYFIGELDYQHARFPHGEFHELDLGFEFYAPQTTASSDGRRLLFGWMGIPDGDEFYQPTLAYGWIHQMTCPRELTLEQGSLRQRPARELQQLRRSPLTLQGAAQQLEPLDISSAELLIQPEGVLTLHFADALRLSWDGKELQLSRRNPRSGVEEHRYWHGSLARLHIFCDRSSIEIFINDGEAVMSSRYFPTVTPQLRLEGETNVRLHYWRLEAGMIV</sequence>
<comment type="subcellular location">
    <subcellularLocation>
        <location evidence="5">Cytoplasm</location>
    </subcellularLocation>
</comment>
<dbReference type="SMR" id="A0A1W6B550"/>
<evidence type="ECO:0000313" key="9">
    <source>
        <dbReference type="Proteomes" id="UP000192900"/>
    </source>
</evidence>
<comment type="similarity">
    <text evidence="1 4">Belongs to the glycosyl hydrolase 32 family.</text>
</comment>
<accession>A0A1W6B550</accession>